<reference evidence="1" key="1">
    <citation type="submission" date="2015-07" db="EMBL/GenBank/DDBJ databases">
        <title>Adaptation to a free-living lifestyle via gene acquisitions in the diplomonad Trepomonas sp. PC1.</title>
        <authorList>
            <person name="Xu F."/>
            <person name="Jerlstrom-Hultqvist J."/>
            <person name="Kolisko M."/>
            <person name="Simpson A.G.B."/>
            <person name="Roger A.J."/>
            <person name="Svard S.G."/>
            <person name="Andersson J.O."/>
        </authorList>
    </citation>
    <scope>NUCLEOTIDE SEQUENCE</scope>
    <source>
        <strain evidence="1">PC1</strain>
    </source>
</reference>
<evidence type="ECO:0000313" key="1">
    <source>
        <dbReference type="EMBL" id="JAP88679.1"/>
    </source>
</evidence>
<organism evidence="1">
    <name type="scientific">Trepomonas sp. PC1</name>
    <dbReference type="NCBI Taxonomy" id="1076344"/>
    <lineage>
        <taxon>Eukaryota</taxon>
        <taxon>Metamonada</taxon>
        <taxon>Diplomonadida</taxon>
        <taxon>Hexamitidae</taxon>
        <taxon>Hexamitinae</taxon>
        <taxon>Trepomonas</taxon>
    </lineage>
</organism>
<proteinExistence type="predicted"/>
<accession>A0A146JZ51</accession>
<feature type="non-terminal residue" evidence="1">
    <location>
        <position position="308"/>
    </location>
</feature>
<gene>
    <name evidence="1" type="ORF">TPC1_31826</name>
</gene>
<dbReference type="AlphaFoldDB" id="A0A146JZ51"/>
<protein>
    <submittedName>
        <fullName evidence="1">Uncharacterized protein</fullName>
    </submittedName>
</protein>
<name>A0A146JZ51_9EUKA</name>
<sequence>QSPFEKLFDVSSLKVDKDPFIENDGRIKYQFNGVYNNTPVYVMLLEDTECVKKLLLSKHSNLVPLLAFKHAEFSYQTSSTRIQGTFNCCIVPVYQPIIFSKMEEFDALMLLKQFIGAIQFVYGQLQLQLSGFSENQLQQCQNQIVLVCFNQIQPQGVKESTLAKELVQFLNQKCQLELNFQNYSPDKMLTSELFNSPIFGVFDQLNNLDSFKDQIFIQALSQILQKISTEQTFNFVVPKLIIAFNQGLNQVYRIQVQALHEALKKKKSQLIIQQFNSLLQICVQKVLENPKEFIADFIQLEQLQFMSD</sequence>
<feature type="non-terminal residue" evidence="1">
    <location>
        <position position="1"/>
    </location>
</feature>
<dbReference type="EMBL" id="GDID01007927">
    <property type="protein sequence ID" value="JAP88679.1"/>
    <property type="molecule type" value="Transcribed_RNA"/>
</dbReference>